<dbReference type="GO" id="GO:0051015">
    <property type="term" value="F:actin filament binding"/>
    <property type="evidence" value="ECO:0007669"/>
    <property type="project" value="TreeGrafter"/>
</dbReference>
<name>A0A7S4QSZ7_9STRA</name>
<evidence type="ECO:0000256" key="2">
    <source>
        <dbReference type="ARBA" id="ARBA00023043"/>
    </source>
</evidence>
<dbReference type="EMBL" id="HBNS01009326">
    <property type="protein sequence ID" value="CAE4593101.1"/>
    <property type="molecule type" value="Transcribed_RNA"/>
</dbReference>
<evidence type="ECO:0000256" key="1">
    <source>
        <dbReference type="ARBA" id="ARBA00022737"/>
    </source>
</evidence>
<dbReference type="AlphaFoldDB" id="A0A7S4QSZ7"/>
<feature type="compositionally biased region" description="Polar residues" evidence="3">
    <location>
        <begin position="17"/>
        <end position="33"/>
    </location>
</feature>
<dbReference type="PANTHER" id="PTHR24153:SF8">
    <property type="entry name" value="FORKED, ISOFORM F"/>
    <property type="match status" value="1"/>
</dbReference>
<evidence type="ECO:0000256" key="3">
    <source>
        <dbReference type="SAM" id="MobiDB-lite"/>
    </source>
</evidence>
<dbReference type="InterPro" id="IPR052420">
    <property type="entry name" value="Espin/Espin-like"/>
</dbReference>
<proteinExistence type="predicted"/>
<feature type="compositionally biased region" description="Basic and acidic residues" evidence="3">
    <location>
        <begin position="1"/>
        <end position="16"/>
    </location>
</feature>
<dbReference type="Pfam" id="PF13857">
    <property type="entry name" value="Ank_5"/>
    <property type="match status" value="1"/>
</dbReference>
<accession>A0A7S4QSZ7</accession>
<dbReference type="InterPro" id="IPR036770">
    <property type="entry name" value="Ankyrin_rpt-contain_sf"/>
</dbReference>
<sequence>MQEKKIMLLHTRESEKWQSPSSKRANKSTQNKSVVKIGHCTESTAVISWDGPTELYTFIENGQWDASMARLQKAPLEARQYMVRTFNDEITMFRLPIHEACNHNPSVDIIVALTEAYRDGVEKEDLNGRLPLHRACISGASLDVVLNLVHAYPEGLNAKDKWGKTPRDCLKDGQNVDSDLVAVLERTPTYYAARIAEDKLMSTLNKEFMSKIDSITEKVKNEKNTTDLIISSLSKMKSHLN</sequence>
<organism evidence="4">
    <name type="scientific">Ditylum brightwellii</name>
    <dbReference type="NCBI Taxonomy" id="49249"/>
    <lineage>
        <taxon>Eukaryota</taxon>
        <taxon>Sar</taxon>
        <taxon>Stramenopiles</taxon>
        <taxon>Ochrophyta</taxon>
        <taxon>Bacillariophyta</taxon>
        <taxon>Mediophyceae</taxon>
        <taxon>Lithodesmiophycidae</taxon>
        <taxon>Lithodesmiales</taxon>
        <taxon>Lithodesmiaceae</taxon>
        <taxon>Ditylum</taxon>
    </lineage>
</organism>
<reference evidence="4" key="1">
    <citation type="submission" date="2021-01" db="EMBL/GenBank/DDBJ databases">
        <authorList>
            <person name="Corre E."/>
            <person name="Pelletier E."/>
            <person name="Niang G."/>
            <person name="Scheremetjew M."/>
            <person name="Finn R."/>
            <person name="Kale V."/>
            <person name="Holt S."/>
            <person name="Cochrane G."/>
            <person name="Meng A."/>
            <person name="Brown T."/>
            <person name="Cohen L."/>
        </authorList>
    </citation>
    <scope>NUCLEOTIDE SEQUENCE</scope>
    <source>
        <strain evidence="4">GSO104</strain>
    </source>
</reference>
<gene>
    <name evidence="4" type="ORF">DBRI00130_LOCUS7517</name>
</gene>
<dbReference type="InterPro" id="IPR002110">
    <property type="entry name" value="Ankyrin_rpt"/>
</dbReference>
<keyword evidence="1" id="KW-0677">Repeat</keyword>
<dbReference type="Gene3D" id="1.25.40.20">
    <property type="entry name" value="Ankyrin repeat-containing domain"/>
    <property type="match status" value="1"/>
</dbReference>
<dbReference type="SUPFAM" id="SSF48403">
    <property type="entry name" value="Ankyrin repeat"/>
    <property type="match status" value="1"/>
</dbReference>
<feature type="region of interest" description="Disordered" evidence="3">
    <location>
        <begin position="1"/>
        <end position="33"/>
    </location>
</feature>
<dbReference type="GO" id="GO:0051017">
    <property type="term" value="P:actin filament bundle assembly"/>
    <property type="evidence" value="ECO:0007669"/>
    <property type="project" value="TreeGrafter"/>
</dbReference>
<dbReference type="PANTHER" id="PTHR24153">
    <property type="entry name" value="ESPIN"/>
    <property type="match status" value="1"/>
</dbReference>
<protein>
    <submittedName>
        <fullName evidence="4">Uncharacterized protein</fullName>
    </submittedName>
</protein>
<evidence type="ECO:0000313" key="4">
    <source>
        <dbReference type="EMBL" id="CAE4593101.1"/>
    </source>
</evidence>
<dbReference type="GO" id="GO:0005737">
    <property type="term" value="C:cytoplasm"/>
    <property type="evidence" value="ECO:0007669"/>
    <property type="project" value="TreeGrafter"/>
</dbReference>
<keyword evidence="2" id="KW-0040">ANK repeat</keyword>